<reference evidence="2 3" key="1">
    <citation type="journal article" date="2023" name="Commun. Biol.">
        <title>Genome analysis of Parmales, the sister group of diatoms, reveals the evolutionary specialization of diatoms from phago-mixotrophs to photoautotrophs.</title>
        <authorList>
            <person name="Ban H."/>
            <person name="Sato S."/>
            <person name="Yoshikawa S."/>
            <person name="Yamada K."/>
            <person name="Nakamura Y."/>
            <person name="Ichinomiya M."/>
            <person name="Sato N."/>
            <person name="Blanc-Mathieu R."/>
            <person name="Endo H."/>
            <person name="Kuwata A."/>
            <person name="Ogata H."/>
        </authorList>
    </citation>
    <scope>NUCLEOTIDE SEQUENCE [LARGE SCALE GENOMIC DNA]</scope>
</reference>
<feature type="non-terminal residue" evidence="2">
    <location>
        <position position="307"/>
    </location>
</feature>
<evidence type="ECO:0000256" key="1">
    <source>
        <dbReference type="SAM" id="MobiDB-lite"/>
    </source>
</evidence>
<organism evidence="2 3">
    <name type="scientific">Tetraparma gracilis</name>
    <dbReference type="NCBI Taxonomy" id="2962635"/>
    <lineage>
        <taxon>Eukaryota</taxon>
        <taxon>Sar</taxon>
        <taxon>Stramenopiles</taxon>
        <taxon>Ochrophyta</taxon>
        <taxon>Bolidophyceae</taxon>
        <taxon>Parmales</taxon>
        <taxon>Triparmaceae</taxon>
        <taxon>Tetraparma</taxon>
    </lineage>
</organism>
<sequence>MRANRALDLLASRRPPSPGSQSGTAIDRNLALCLARLGVEFLDLALGASEPLPAGVVLLGSFSSAGPHPVTCRVYSLSSSKRNRWSRLRPLLELYLSSPFPSPHVVTVTSDLDREHELPAVLGALLPRARRPRPGRLFRGDLELPLKGENGTVAAVSRHCYEAVAKLPFKGDGGGDGEEAPLIDKVLSVLPPAASPLIFGHGLAGGYASILSLLLSSHLPPSPSSYLPPRPCHSVSLDAPPTISSPLPLPPCTSLLHGSSLLPRASPSSLSLLLPRLSKPSLARSLGTPLQAHVRGANYSPETPATT</sequence>
<evidence type="ECO:0000313" key="3">
    <source>
        <dbReference type="Proteomes" id="UP001165060"/>
    </source>
</evidence>
<evidence type="ECO:0000313" key="2">
    <source>
        <dbReference type="EMBL" id="GMI29833.1"/>
    </source>
</evidence>
<feature type="region of interest" description="Disordered" evidence="1">
    <location>
        <begin position="1"/>
        <end position="23"/>
    </location>
</feature>
<protein>
    <submittedName>
        <fullName evidence="2">Uncharacterized protein</fullName>
    </submittedName>
</protein>
<gene>
    <name evidence="2" type="ORF">TeGR_g12655</name>
</gene>
<name>A0ABQ6MQ61_9STRA</name>
<proteinExistence type="predicted"/>
<dbReference type="EMBL" id="BRYB01000426">
    <property type="protein sequence ID" value="GMI29833.1"/>
    <property type="molecule type" value="Genomic_DNA"/>
</dbReference>
<accession>A0ABQ6MQ61</accession>
<dbReference type="Proteomes" id="UP001165060">
    <property type="component" value="Unassembled WGS sequence"/>
</dbReference>
<keyword evidence="3" id="KW-1185">Reference proteome</keyword>
<comment type="caution">
    <text evidence="2">The sequence shown here is derived from an EMBL/GenBank/DDBJ whole genome shotgun (WGS) entry which is preliminary data.</text>
</comment>